<comment type="caution">
    <text evidence="10">The sequence shown here is derived from an EMBL/GenBank/DDBJ whole genome shotgun (WGS) entry which is preliminary data.</text>
</comment>
<protein>
    <recommendedName>
        <fullName evidence="8">Holo-[acyl-carrier-protein] synthase</fullName>
        <shortName evidence="8">Holo-ACP synthase</shortName>
        <ecNumber evidence="8">2.7.8.7</ecNumber>
    </recommendedName>
    <alternativeName>
        <fullName evidence="8">4'-phosphopantetheinyl transferase AcpS</fullName>
    </alternativeName>
</protein>
<dbReference type="eggNOG" id="COG0736">
    <property type="taxonomic scope" value="Bacteria"/>
</dbReference>
<dbReference type="RefSeq" id="WP_006063104.1">
    <property type="nucleotide sequence ID" value="NZ_KB290828.1"/>
</dbReference>
<dbReference type="InterPro" id="IPR002582">
    <property type="entry name" value="ACPS"/>
</dbReference>
<name>L1MIZ5_9CORY</name>
<dbReference type="AlphaFoldDB" id="L1MIZ5"/>
<dbReference type="NCBIfam" id="TIGR00556">
    <property type="entry name" value="pantethn_trn"/>
    <property type="match status" value="1"/>
</dbReference>
<dbReference type="Gene3D" id="3.90.470.20">
    <property type="entry name" value="4'-phosphopantetheinyl transferase domain"/>
    <property type="match status" value="1"/>
</dbReference>
<feature type="binding site" evidence="8">
    <location>
        <position position="11"/>
    </location>
    <ligand>
        <name>Mg(2+)</name>
        <dbReference type="ChEBI" id="CHEBI:18420"/>
    </ligand>
</feature>
<keyword evidence="6 8" id="KW-0443">Lipid metabolism</keyword>
<comment type="function">
    <text evidence="8">Transfers the 4'-phosphopantetheine moiety from coenzyme A to a Ser of acyl-carrier-protein.</text>
</comment>
<evidence type="ECO:0000256" key="1">
    <source>
        <dbReference type="ARBA" id="ARBA00022516"/>
    </source>
</evidence>
<dbReference type="Proteomes" id="UP000010445">
    <property type="component" value="Unassembled WGS sequence"/>
</dbReference>
<dbReference type="GO" id="GO:0006633">
    <property type="term" value="P:fatty acid biosynthetic process"/>
    <property type="evidence" value="ECO:0007669"/>
    <property type="project" value="UniProtKB-UniRule"/>
</dbReference>
<dbReference type="OrthoDB" id="517356at2"/>
<dbReference type="SUPFAM" id="SSF56214">
    <property type="entry name" value="4'-phosphopantetheinyl transferase"/>
    <property type="match status" value="1"/>
</dbReference>
<keyword evidence="3 8" id="KW-0479">Metal-binding</keyword>
<evidence type="ECO:0000256" key="2">
    <source>
        <dbReference type="ARBA" id="ARBA00022679"/>
    </source>
</evidence>
<evidence type="ECO:0000256" key="8">
    <source>
        <dbReference type="HAMAP-Rule" id="MF_00101"/>
    </source>
</evidence>
<comment type="cofactor">
    <cofactor evidence="8">
        <name>Mg(2+)</name>
        <dbReference type="ChEBI" id="CHEBI:18420"/>
    </cofactor>
</comment>
<dbReference type="HAMAP" id="MF_00101">
    <property type="entry name" value="AcpS"/>
    <property type="match status" value="1"/>
</dbReference>
<dbReference type="InterPro" id="IPR004568">
    <property type="entry name" value="Ppantetheine-prot_Trfase_dom"/>
</dbReference>
<evidence type="ECO:0000256" key="6">
    <source>
        <dbReference type="ARBA" id="ARBA00023098"/>
    </source>
</evidence>
<dbReference type="NCBIfam" id="NF000831">
    <property type="entry name" value="PRK00070.3-1"/>
    <property type="match status" value="1"/>
</dbReference>
<evidence type="ECO:0000259" key="9">
    <source>
        <dbReference type="Pfam" id="PF01648"/>
    </source>
</evidence>
<dbReference type="InterPro" id="IPR008278">
    <property type="entry name" value="4-PPantetheinyl_Trfase_dom"/>
</dbReference>
<keyword evidence="8" id="KW-0963">Cytoplasm</keyword>
<evidence type="ECO:0000256" key="7">
    <source>
        <dbReference type="ARBA" id="ARBA00023160"/>
    </source>
</evidence>
<dbReference type="GO" id="GO:0005737">
    <property type="term" value="C:cytoplasm"/>
    <property type="evidence" value="ECO:0007669"/>
    <property type="project" value="UniProtKB-SubCell"/>
</dbReference>
<sequence length="141" mass="15426">MPPVTPAIGIDLVHIPSFAEQLRQPGSRFHRVFSAFERRHANQKLDPDQHLAGRWAAKEAFVKAWSQALYGTPPVIDLQDFDWSQIEVVPDQWGRVAIHLIGEVAEQVAATMGGATPHISLSISHDGDYATATCCIASMVG</sequence>
<organism evidence="10 11">
    <name type="scientific">Corynebacterium durum F0235</name>
    <dbReference type="NCBI Taxonomy" id="1035195"/>
    <lineage>
        <taxon>Bacteria</taxon>
        <taxon>Bacillati</taxon>
        <taxon>Actinomycetota</taxon>
        <taxon>Actinomycetes</taxon>
        <taxon>Mycobacteriales</taxon>
        <taxon>Corynebacteriaceae</taxon>
        <taxon>Corynebacterium</taxon>
    </lineage>
</organism>
<comment type="subcellular location">
    <subcellularLocation>
        <location evidence="8">Cytoplasm</location>
    </subcellularLocation>
</comment>
<proteinExistence type="inferred from homology"/>
<comment type="catalytic activity">
    <reaction evidence="8">
        <text>apo-[ACP] + CoA = holo-[ACP] + adenosine 3',5'-bisphosphate + H(+)</text>
        <dbReference type="Rhea" id="RHEA:12068"/>
        <dbReference type="Rhea" id="RHEA-COMP:9685"/>
        <dbReference type="Rhea" id="RHEA-COMP:9690"/>
        <dbReference type="ChEBI" id="CHEBI:15378"/>
        <dbReference type="ChEBI" id="CHEBI:29999"/>
        <dbReference type="ChEBI" id="CHEBI:57287"/>
        <dbReference type="ChEBI" id="CHEBI:58343"/>
        <dbReference type="ChEBI" id="CHEBI:64479"/>
        <dbReference type="EC" id="2.7.8.7"/>
    </reaction>
</comment>
<dbReference type="Pfam" id="PF01648">
    <property type="entry name" value="ACPS"/>
    <property type="match status" value="1"/>
</dbReference>
<keyword evidence="11" id="KW-1185">Reference proteome</keyword>
<evidence type="ECO:0000256" key="5">
    <source>
        <dbReference type="ARBA" id="ARBA00022842"/>
    </source>
</evidence>
<keyword evidence="5 8" id="KW-0460">Magnesium</keyword>
<dbReference type="EC" id="2.7.8.7" evidence="8"/>
<dbReference type="PATRIC" id="fig|1035195.3.peg.765"/>
<evidence type="ECO:0000313" key="10">
    <source>
        <dbReference type="EMBL" id="EKX91258.1"/>
    </source>
</evidence>
<keyword evidence="1 8" id="KW-0444">Lipid biosynthesis</keyword>
<dbReference type="GO" id="GO:0008897">
    <property type="term" value="F:holo-[acyl-carrier-protein] synthase activity"/>
    <property type="evidence" value="ECO:0007669"/>
    <property type="project" value="UniProtKB-UniRule"/>
</dbReference>
<evidence type="ECO:0000313" key="11">
    <source>
        <dbReference type="Proteomes" id="UP000010445"/>
    </source>
</evidence>
<evidence type="ECO:0000256" key="3">
    <source>
        <dbReference type="ARBA" id="ARBA00022723"/>
    </source>
</evidence>
<comment type="similarity">
    <text evidence="8">Belongs to the P-Pant transferase superfamily. AcpS family.</text>
</comment>
<evidence type="ECO:0000256" key="4">
    <source>
        <dbReference type="ARBA" id="ARBA00022832"/>
    </source>
</evidence>
<keyword evidence="4 8" id="KW-0276">Fatty acid metabolism</keyword>
<reference evidence="10 11" key="1">
    <citation type="submission" date="2012-05" db="EMBL/GenBank/DDBJ databases">
        <authorList>
            <person name="Weinstock G."/>
            <person name="Sodergren E."/>
            <person name="Lobos E.A."/>
            <person name="Fulton L."/>
            <person name="Fulton R."/>
            <person name="Courtney L."/>
            <person name="Fronick C."/>
            <person name="O'Laughlin M."/>
            <person name="Godfrey J."/>
            <person name="Wilson R.M."/>
            <person name="Miner T."/>
            <person name="Farmer C."/>
            <person name="Delehaunty K."/>
            <person name="Cordes M."/>
            <person name="Minx P."/>
            <person name="Tomlinson C."/>
            <person name="Chen J."/>
            <person name="Wollam A."/>
            <person name="Pepin K.H."/>
            <person name="Bhonagiri V."/>
            <person name="Zhang X."/>
            <person name="Suruliraj S."/>
            <person name="Warren W."/>
            <person name="Mitreva M."/>
            <person name="Mardis E.R."/>
            <person name="Wilson R.K."/>
        </authorList>
    </citation>
    <scope>NUCLEOTIDE SEQUENCE [LARGE SCALE GENOMIC DNA]</scope>
    <source>
        <strain evidence="10 11">F0235</strain>
    </source>
</reference>
<keyword evidence="2 8" id="KW-0808">Transferase</keyword>
<accession>L1MIZ5</accession>
<feature type="binding site" evidence="8">
    <location>
        <position position="59"/>
    </location>
    <ligand>
        <name>Mg(2+)</name>
        <dbReference type="ChEBI" id="CHEBI:18420"/>
    </ligand>
</feature>
<gene>
    <name evidence="8" type="primary">acpS</name>
    <name evidence="10" type="ORF">HMPREF9997_00861</name>
</gene>
<dbReference type="GO" id="GO:0000287">
    <property type="term" value="F:magnesium ion binding"/>
    <property type="evidence" value="ECO:0007669"/>
    <property type="project" value="UniProtKB-UniRule"/>
</dbReference>
<dbReference type="HOGENOM" id="CLU_089696_2_0_11"/>
<feature type="domain" description="4'-phosphopantetheinyl transferase" evidence="9">
    <location>
        <begin position="7"/>
        <end position="106"/>
    </location>
</feature>
<dbReference type="EMBL" id="AMEM01000013">
    <property type="protein sequence ID" value="EKX91258.1"/>
    <property type="molecule type" value="Genomic_DNA"/>
</dbReference>
<dbReference type="STRING" id="1035195.HMPREF9997_00861"/>
<keyword evidence="7 8" id="KW-0275">Fatty acid biosynthesis</keyword>
<dbReference type="InterPro" id="IPR037143">
    <property type="entry name" value="4-PPantetheinyl_Trfase_dom_sf"/>
</dbReference>